<dbReference type="RefSeq" id="WP_260192723.1">
    <property type="nucleotide sequence ID" value="NZ_JAFFZE010000015.1"/>
</dbReference>
<sequence length="388" mass="43295">MIGIVGEYRRLDEERRVRMEMMAGVGGGLVLVLAAAVFVRRRLRRRPRTLAGRWAVHNGYVYRRDRRVHLFVQGPPFDRGDGVVERALLVGSCAGRPSLITHFGWYRGQPGRIIGSGVALVLELPGEVAPPLQVDACADAADDAEFDEAYRVWCESPELVRAVLTPRARRVLTGGERVNVRLDGTAMVVWVDGELRSARQLATVHDLGTELYRLIPESVWVVREPPEEVPVQRAPDPEPDGVRAVDVHGRPGEASQCDGEVSVSVTMPAAWPRLTVVAYEWMADQYHAVTFDRPDPSAYRLVDIMFAVRSADDNFRRAVLADLAEWLPLDERNRRCGMVLEADRVTAHAPGELANDTLVTLLADVVHEIVTRLSEDTVRYRPDKLAAY</sequence>
<accession>A0ABT2JBF7</accession>
<evidence type="ECO:0000256" key="1">
    <source>
        <dbReference type="SAM" id="Phobius"/>
    </source>
</evidence>
<comment type="caution">
    <text evidence="2">The sequence shown here is derived from an EMBL/GenBank/DDBJ whole genome shotgun (WGS) entry which is preliminary data.</text>
</comment>
<keyword evidence="3" id="KW-1185">Reference proteome</keyword>
<proteinExistence type="predicted"/>
<dbReference type="EMBL" id="JAFFZE010000015">
    <property type="protein sequence ID" value="MCT2585209.1"/>
    <property type="molecule type" value="Genomic_DNA"/>
</dbReference>
<reference evidence="2 3" key="1">
    <citation type="submission" date="2021-02" db="EMBL/GenBank/DDBJ databases">
        <title>Actinophytocola xerophila sp. nov., isolated from soil of cotton cropping field.</title>
        <authorList>
            <person name="Huang R."/>
            <person name="Chen X."/>
            <person name="Ge X."/>
            <person name="Liu W."/>
        </authorList>
    </citation>
    <scope>NUCLEOTIDE SEQUENCE [LARGE SCALE GENOMIC DNA]</scope>
    <source>
        <strain evidence="2 3">S1-96</strain>
    </source>
</reference>
<evidence type="ECO:0000313" key="3">
    <source>
        <dbReference type="Proteomes" id="UP001156441"/>
    </source>
</evidence>
<keyword evidence="1" id="KW-0472">Membrane</keyword>
<keyword evidence="1" id="KW-1133">Transmembrane helix</keyword>
<name>A0ABT2JBF7_9PSEU</name>
<organism evidence="2 3">
    <name type="scientific">Actinophytocola gossypii</name>
    <dbReference type="NCBI Taxonomy" id="2812003"/>
    <lineage>
        <taxon>Bacteria</taxon>
        <taxon>Bacillati</taxon>
        <taxon>Actinomycetota</taxon>
        <taxon>Actinomycetes</taxon>
        <taxon>Pseudonocardiales</taxon>
        <taxon>Pseudonocardiaceae</taxon>
    </lineage>
</organism>
<evidence type="ECO:0000313" key="2">
    <source>
        <dbReference type="EMBL" id="MCT2585209.1"/>
    </source>
</evidence>
<gene>
    <name evidence="2" type="ORF">JT362_19010</name>
</gene>
<dbReference type="Proteomes" id="UP001156441">
    <property type="component" value="Unassembled WGS sequence"/>
</dbReference>
<feature type="transmembrane region" description="Helical" evidence="1">
    <location>
        <begin position="21"/>
        <end position="39"/>
    </location>
</feature>
<protein>
    <submittedName>
        <fullName evidence="2">Uncharacterized protein</fullName>
    </submittedName>
</protein>
<keyword evidence="1" id="KW-0812">Transmembrane</keyword>